<dbReference type="AlphaFoldDB" id="A0A1T4Q7S0"/>
<dbReference type="Proteomes" id="UP000190449">
    <property type="component" value="Unassembled WGS sequence"/>
</dbReference>
<dbReference type="SUPFAM" id="SSF52540">
    <property type="entry name" value="P-loop containing nucleoside triphosphate hydrolases"/>
    <property type="match status" value="1"/>
</dbReference>
<proteinExistence type="predicted"/>
<evidence type="ECO:0000259" key="2">
    <source>
        <dbReference type="SMART" id="SM00974"/>
    </source>
</evidence>
<dbReference type="Pfam" id="PF10544">
    <property type="entry name" value="T5orf172"/>
    <property type="match status" value="1"/>
</dbReference>
<reference evidence="3 4" key="1">
    <citation type="submission" date="2017-02" db="EMBL/GenBank/DDBJ databases">
        <authorList>
            <person name="Peterson S.W."/>
        </authorList>
    </citation>
    <scope>NUCLEOTIDE SEQUENCE [LARGE SCALE GENOMIC DNA]</scope>
    <source>
        <strain evidence="3 4">ATCC 43854</strain>
    </source>
</reference>
<dbReference type="GO" id="GO:0016787">
    <property type="term" value="F:hydrolase activity"/>
    <property type="evidence" value="ECO:0007669"/>
    <property type="project" value="InterPro"/>
</dbReference>
<dbReference type="Pfam" id="PF04851">
    <property type="entry name" value="ResIII"/>
    <property type="match status" value="1"/>
</dbReference>
<evidence type="ECO:0000313" key="3">
    <source>
        <dbReference type="EMBL" id="SJZ99696.1"/>
    </source>
</evidence>
<feature type="region of interest" description="Disordered" evidence="1">
    <location>
        <begin position="699"/>
        <end position="746"/>
    </location>
</feature>
<dbReference type="InterPro" id="IPR027417">
    <property type="entry name" value="P-loop_NTPase"/>
</dbReference>
<dbReference type="SMART" id="SM00974">
    <property type="entry name" value="T5orf172"/>
    <property type="match status" value="1"/>
</dbReference>
<dbReference type="InterPro" id="IPR006935">
    <property type="entry name" value="Helicase/UvrB_N"/>
</dbReference>
<feature type="compositionally biased region" description="Basic and acidic residues" evidence="1">
    <location>
        <begin position="736"/>
        <end position="746"/>
    </location>
</feature>
<dbReference type="EMBL" id="FUWU01000043">
    <property type="protein sequence ID" value="SJZ99696.1"/>
    <property type="molecule type" value="Genomic_DNA"/>
</dbReference>
<dbReference type="Gene3D" id="3.40.50.300">
    <property type="entry name" value="P-loop containing nucleotide triphosphate hydrolases"/>
    <property type="match status" value="1"/>
</dbReference>
<name>A0A1T4Q7S0_9BACT</name>
<dbReference type="GO" id="GO:0003677">
    <property type="term" value="F:DNA binding"/>
    <property type="evidence" value="ECO:0007669"/>
    <property type="project" value="InterPro"/>
</dbReference>
<protein>
    <submittedName>
        <fullName evidence="3">T5orf172 domain-containing protein</fullName>
    </submittedName>
</protein>
<evidence type="ECO:0000313" key="4">
    <source>
        <dbReference type="Proteomes" id="UP000190449"/>
    </source>
</evidence>
<gene>
    <name evidence="3" type="ORF">SAMN02745108_02196</name>
</gene>
<accession>A0A1T4Q7S0</accession>
<sequence length="845" mass="96928">MLKNEFALDQRQKPFTPTIYAYKDERWPGMLKVGYTSRTVKERMKEHYPTATPTTSYTVVLQESAFKPDNSYFDDHPVHHALERLGCKRIEIEDGERRYGEWFKCAPEQVLTAIESVRQGREIERSRYNTFPMRDEQKRIVEETAAYFESHPKTPTSPAPQYLWNCKMRFGKTFAAYELMKRENWNRVLVLTYKPAVRNAWREDLLTHVDFEGYQFISTDTIPFEDADKKRPIVWFASFQDFLGKDELGEMKPRNRAAAEIEWDCIIIDESHFGAGTFAALALTGENAELEQIANNAPDNSEDADSISDDDKKRFVAAAHLKAKNRLFLSGTPFKALRTGSFNDDAISSWTYSDEQAAKAEWDKKYPDGKNPRGETNPYAMLPELQLYIYKLPGSISPDDLQRQERNQFSLNEFFRANSPYGDLEKSEFIHAENVRKWLDMIRGGGFWEQEQQNRPNDDSRPVMPYCDGKNNLAHTVWYFQSVASCYAMRNLLRDDIYWDSYKVILCAGSEAGSGEDALGPVKEAIISNKNTITLSCGKLLTGVTIPEWSGIFMLNDKKTPEAYFQSAFRVQSPWYYKTGEISHLDSCAIRKKKCFVFDFSPIRALEQVRQYAEGLIANAGDSESAKNVEEAIQNFIRFLPIISCDESGMAPMDPKAILEQIYCGDSSPAFVRKVRHLSVHISDEFLQVLNNNPDLYQALRETNPDGLPPNPPSKQEDNKNVGITPGDGDASSPEKSSKEKKERKTDIEKLRDRIRVLCARIPLFMYLTDKRERDILECLESDNAPELFEKIVGINQRLFEKLLLAIDKSDLVRIIISFHGLEESSLSCYGINLHNAEQQELKFI</sequence>
<dbReference type="GO" id="GO:0005524">
    <property type="term" value="F:ATP binding"/>
    <property type="evidence" value="ECO:0007669"/>
    <property type="project" value="InterPro"/>
</dbReference>
<dbReference type="RefSeq" id="WP_078776957.1">
    <property type="nucleotide sequence ID" value="NZ_FUWU01000043.1"/>
</dbReference>
<organism evidence="3 4">
    <name type="scientific">Fibrobacter intestinalis</name>
    <dbReference type="NCBI Taxonomy" id="28122"/>
    <lineage>
        <taxon>Bacteria</taxon>
        <taxon>Pseudomonadati</taxon>
        <taxon>Fibrobacterota</taxon>
        <taxon>Fibrobacteria</taxon>
        <taxon>Fibrobacterales</taxon>
        <taxon>Fibrobacteraceae</taxon>
        <taxon>Fibrobacter</taxon>
    </lineage>
</organism>
<feature type="domain" description="Bacteriophage T5 Orf172 DNA-binding" evidence="2">
    <location>
        <begin position="25"/>
        <end position="117"/>
    </location>
</feature>
<evidence type="ECO:0000256" key="1">
    <source>
        <dbReference type="SAM" id="MobiDB-lite"/>
    </source>
</evidence>
<dbReference type="InterPro" id="IPR018306">
    <property type="entry name" value="Phage_T5_Orf172_DNA-bd"/>
</dbReference>
<dbReference type="STRING" id="28122.SAMN02745108_02196"/>